<gene>
    <name evidence="3" type="ORF">Q6348_06180</name>
</gene>
<protein>
    <submittedName>
        <fullName evidence="3">TatD family hydrolase</fullName>
    </submittedName>
</protein>
<dbReference type="Pfam" id="PF01026">
    <property type="entry name" value="TatD_DNase"/>
    <property type="match status" value="1"/>
</dbReference>
<dbReference type="InterPro" id="IPR001130">
    <property type="entry name" value="TatD-like"/>
</dbReference>
<keyword evidence="4" id="KW-1185">Reference proteome</keyword>
<feature type="region of interest" description="Disordered" evidence="2">
    <location>
        <begin position="1"/>
        <end position="23"/>
    </location>
</feature>
<dbReference type="RefSeq" id="WP_304600429.1">
    <property type="nucleotide sequence ID" value="NZ_JAUQYO010000001.1"/>
</dbReference>
<evidence type="ECO:0000313" key="3">
    <source>
        <dbReference type="EMBL" id="MDO8106784.1"/>
    </source>
</evidence>
<dbReference type="Proteomes" id="UP001232536">
    <property type="component" value="Unassembled WGS sequence"/>
</dbReference>
<dbReference type="SUPFAM" id="SSF51556">
    <property type="entry name" value="Metallo-dependent hydrolases"/>
    <property type="match status" value="1"/>
</dbReference>
<reference evidence="3 4" key="1">
    <citation type="submission" date="2023-07" db="EMBL/GenBank/DDBJ databases">
        <title>Description of novel actinomycetes strains, isolated from tidal flat sediment.</title>
        <authorList>
            <person name="Lu C."/>
        </authorList>
    </citation>
    <scope>NUCLEOTIDE SEQUENCE [LARGE SCALE GENOMIC DNA]</scope>
    <source>
        <strain evidence="3 4">SYSU T00b441</strain>
    </source>
</reference>
<proteinExistence type="predicted"/>
<dbReference type="EMBL" id="JAUQYP010000001">
    <property type="protein sequence ID" value="MDO8106784.1"/>
    <property type="molecule type" value="Genomic_DNA"/>
</dbReference>
<organism evidence="3 4">
    <name type="scientific">Actinotalea lenta</name>
    <dbReference type="NCBI Taxonomy" id="3064654"/>
    <lineage>
        <taxon>Bacteria</taxon>
        <taxon>Bacillati</taxon>
        <taxon>Actinomycetota</taxon>
        <taxon>Actinomycetes</taxon>
        <taxon>Micrococcales</taxon>
        <taxon>Cellulomonadaceae</taxon>
        <taxon>Actinotalea</taxon>
    </lineage>
</organism>
<comment type="caution">
    <text evidence="3">The sequence shown here is derived from an EMBL/GenBank/DDBJ whole genome shotgun (WGS) entry which is preliminary data.</text>
</comment>
<accession>A0ABT9D7G0</accession>
<dbReference type="GO" id="GO:0016787">
    <property type="term" value="F:hydrolase activity"/>
    <property type="evidence" value="ECO:0007669"/>
    <property type="project" value="UniProtKB-KW"/>
</dbReference>
<dbReference type="InterPro" id="IPR032466">
    <property type="entry name" value="Metal_Hydrolase"/>
</dbReference>
<dbReference type="CDD" id="cd01310">
    <property type="entry name" value="TatD_DNAse"/>
    <property type="match status" value="1"/>
</dbReference>
<dbReference type="PROSITE" id="PS01091">
    <property type="entry name" value="TATD_3"/>
    <property type="match status" value="1"/>
</dbReference>
<dbReference type="PANTHER" id="PTHR46124:SF2">
    <property type="entry name" value="D-AMINOACYL-TRNA DEACYLASE"/>
    <property type="match status" value="1"/>
</dbReference>
<keyword evidence="1 3" id="KW-0378">Hydrolase</keyword>
<dbReference type="InterPro" id="IPR018228">
    <property type="entry name" value="DNase_TatD-rel_CS"/>
</dbReference>
<dbReference type="Gene3D" id="3.20.20.140">
    <property type="entry name" value="Metal-dependent hydrolases"/>
    <property type="match status" value="1"/>
</dbReference>
<sequence>MSRKRRDRSWPPAPEPLPRPLVDNHTHLDHVLEVADGFGWRERSADGPGQEWLGREPVAADHLLRAAEVGVDRVVQVGCDLPSIGWTRELLSGPPLPGARVLGAVAIHPNEAVLHAGVREVAPDGLDPAPRAHHDVPLDEAIAEVARVAAAEPRIRAIGETGLDHFRAGRRGRVAQRAAFRAHVALAKELDLVLQIHDRDAHAEVVDVLLADGAPARTVFHCYSGDGALAEVCAEHGWYLSFAGPVGYPASDDLRDALRRTPLDHLLLETDAPYLPPHPYRGRPNGPYLVAATAATVAEELGWDLGALCDRVSATSEELYGPW</sequence>
<evidence type="ECO:0000256" key="2">
    <source>
        <dbReference type="SAM" id="MobiDB-lite"/>
    </source>
</evidence>
<name>A0ABT9D7G0_9CELL</name>
<dbReference type="PANTHER" id="PTHR46124">
    <property type="entry name" value="D-AMINOACYL-TRNA DEACYLASE"/>
    <property type="match status" value="1"/>
</dbReference>
<dbReference type="PIRSF" id="PIRSF005902">
    <property type="entry name" value="DNase_TatD"/>
    <property type="match status" value="1"/>
</dbReference>
<evidence type="ECO:0000256" key="1">
    <source>
        <dbReference type="ARBA" id="ARBA00022801"/>
    </source>
</evidence>
<evidence type="ECO:0000313" key="4">
    <source>
        <dbReference type="Proteomes" id="UP001232536"/>
    </source>
</evidence>